<evidence type="ECO:0000256" key="2">
    <source>
        <dbReference type="ARBA" id="ARBA00006810"/>
    </source>
</evidence>
<evidence type="ECO:0000313" key="13">
    <source>
        <dbReference type="EMBL" id="SVD60848.1"/>
    </source>
</evidence>
<feature type="non-terminal residue" evidence="13">
    <location>
        <position position="276"/>
    </location>
</feature>
<evidence type="ECO:0008006" key="14">
    <source>
        <dbReference type="Google" id="ProtNLM"/>
    </source>
</evidence>
<dbReference type="Pfam" id="PF00119">
    <property type="entry name" value="ATP-synt_A"/>
    <property type="match status" value="1"/>
</dbReference>
<dbReference type="PROSITE" id="PS00449">
    <property type="entry name" value="ATPASE_A"/>
    <property type="match status" value="1"/>
</dbReference>
<evidence type="ECO:0000256" key="4">
    <source>
        <dbReference type="ARBA" id="ARBA00022475"/>
    </source>
</evidence>
<dbReference type="AlphaFoldDB" id="A0A382WRK0"/>
<dbReference type="SUPFAM" id="SSF81336">
    <property type="entry name" value="F1F0 ATP synthase subunit A"/>
    <property type="match status" value="1"/>
</dbReference>
<protein>
    <recommendedName>
        <fullName evidence="14">ATP synthase subunit a</fullName>
    </recommendedName>
</protein>
<keyword evidence="6 12" id="KW-0812">Transmembrane</keyword>
<dbReference type="EMBL" id="UINC01161573">
    <property type="protein sequence ID" value="SVD60848.1"/>
    <property type="molecule type" value="Genomic_DNA"/>
</dbReference>
<evidence type="ECO:0000256" key="6">
    <source>
        <dbReference type="ARBA" id="ARBA00022692"/>
    </source>
</evidence>
<feature type="transmembrane region" description="Helical" evidence="12">
    <location>
        <begin position="191"/>
        <end position="210"/>
    </location>
</feature>
<organism evidence="13">
    <name type="scientific">marine metagenome</name>
    <dbReference type="NCBI Taxonomy" id="408172"/>
    <lineage>
        <taxon>unclassified sequences</taxon>
        <taxon>metagenomes</taxon>
        <taxon>ecological metagenomes</taxon>
    </lineage>
</organism>
<accession>A0A382WRK0</accession>
<evidence type="ECO:0000256" key="5">
    <source>
        <dbReference type="ARBA" id="ARBA00022547"/>
    </source>
</evidence>
<dbReference type="NCBIfam" id="TIGR01131">
    <property type="entry name" value="ATP_synt_6_or_A"/>
    <property type="match status" value="1"/>
</dbReference>
<keyword evidence="3" id="KW-0813">Transport</keyword>
<evidence type="ECO:0000256" key="3">
    <source>
        <dbReference type="ARBA" id="ARBA00022448"/>
    </source>
</evidence>
<dbReference type="GO" id="GO:0005886">
    <property type="term" value="C:plasma membrane"/>
    <property type="evidence" value="ECO:0007669"/>
    <property type="project" value="TreeGrafter"/>
</dbReference>
<keyword evidence="10 12" id="KW-0472">Membrane</keyword>
<feature type="transmembrane region" description="Helical" evidence="12">
    <location>
        <begin position="28"/>
        <end position="46"/>
    </location>
</feature>
<dbReference type="Gene3D" id="1.20.120.220">
    <property type="entry name" value="ATP synthase, F0 complex, subunit A"/>
    <property type="match status" value="1"/>
</dbReference>
<evidence type="ECO:0000256" key="8">
    <source>
        <dbReference type="ARBA" id="ARBA00022989"/>
    </source>
</evidence>
<name>A0A382WRK0_9ZZZZ</name>
<comment type="similarity">
    <text evidence="2">Belongs to the ATPase A chain family.</text>
</comment>
<proteinExistence type="inferred from homology"/>
<evidence type="ECO:0000256" key="12">
    <source>
        <dbReference type="SAM" id="Phobius"/>
    </source>
</evidence>
<evidence type="ECO:0000256" key="10">
    <source>
        <dbReference type="ARBA" id="ARBA00023136"/>
    </source>
</evidence>
<dbReference type="GO" id="GO:0046933">
    <property type="term" value="F:proton-transporting ATP synthase activity, rotational mechanism"/>
    <property type="evidence" value="ECO:0007669"/>
    <property type="project" value="TreeGrafter"/>
</dbReference>
<comment type="subcellular location">
    <subcellularLocation>
        <location evidence="1">Membrane</location>
        <topology evidence="1">Multi-pass membrane protein</topology>
    </subcellularLocation>
</comment>
<keyword evidence="7" id="KW-0375">Hydrogen ion transport</keyword>
<dbReference type="PANTHER" id="PTHR42823">
    <property type="entry name" value="ATP SYNTHASE SUBUNIT A, CHLOROPLASTIC"/>
    <property type="match status" value="1"/>
</dbReference>
<keyword evidence="9" id="KW-0406">Ion transport</keyword>
<dbReference type="NCBIfam" id="NF004477">
    <property type="entry name" value="PRK05815.1-1"/>
    <property type="match status" value="1"/>
</dbReference>
<dbReference type="CDD" id="cd00310">
    <property type="entry name" value="ATP-synt_Fo_a_6"/>
    <property type="match status" value="1"/>
</dbReference>
<dbReference type="InterPro" id="IPR023011">
    <property type="entry name" value="ATP_synth_F0_asu_AS"/>
</dbReference>
<dbReference type="GO" id="GO:0042777">
    <property type="term" value="P:proton motive force-driven plasma membrane ATP synthesis"/>
    <property type="evidence" value="ECO:0007669"/>
    <property type="project" value="TreeGrafter"/>
</dbReference>
<dbReference type="FunFam" id="1.20.120.220:FF:000002">
    <property type="entry name" value="ATP synthase subunit a"/>
    <property type="match status" value="1"/>
</dbReference>
<dbReference type="InterPro" id="IPR045082">
    <property type="entry name" value="ATP_syn_F0_a_bact/chloroplast"/>
</dbReference>
<keyword evidence="5" id="KW-0138">CF(0)</keyword>
<dbReference type="PANTHER" id="PTHR42823:SF3">
    <property type="entry name" value="ATP SYNTHASE SUBUNIT A, CHLOROPLASTIC"/>
    <property type="match status" value="1"/>
</dbReference>
<evidence type="ECO:0000256" key="9">
    <source>
        <dbReference type="ARBA" id="ARBA00023065"/>
    </source>
</evidence>
<dbReference type="InterPro" id="IPR035908">
    <property type="entry name" value="F0_ATP_A_sf"/>
</dbReference>
<feature type="transmembrane region" description="Helical" evidence="12">
    <location>
        <begin position="254"/>
        <end position="274"/>
    </location>
</feature>
<dbReference type="GO" id="GO:0045259">
    <property type="term" value="C:proton-transporting ATP synthase complex"/>
    <property type="evidence" value="ECO:0007669"/>
    <property type="project" value="UniProtKB-KW"/>
</dbReference>
<evidence type="ECO:0000256" key="11">
    <source>
        <dbReference type="ARBA" id="ARBA00023310"/>
    </source>
</evidence>
<evidence type="ECO:0000256" key="7">
    <source>
        <dbReference type="ARBA" id="ARBA00022781"/>
    </source>
</evidence>
<reference evidence="13" key="1">
    <citation type="submission" date="2018-05" db="EMBL/GenBank/DDBJ databases">
        <authorList>
            <person name="Lanie J.A."/>
            <person name="Ng W.-L."/>
            <person name="Kazmierczak K.M."/>
            <person name="Andrzejewski T.M."/>
            <person name="Davidsen T.M."/>
            <person name="Wayne K.J."/>
            <person name="Tettelin H."/>
            <person name="Glass J.I."/>
            <person name="Rusch D."/>
            <person name="Podicherti R."/>
            <person name="Tsui H.-C.T."/>
            <person name="Winkler M.E."/>
        </authorList>
    </citation>
    <scope>NUCLEOTIDE SEQUENCE</scope>
</reference>
<feature type="non-terminal residue" evidence="13">
    <location>
        <position position="1"/>
    </location>
</feature>
<feature type="transmembrane region" description="Helical" evidence="12">
    <location>
        <begin position="145"/>
        <end position="163"/>
    </location>
</feature>
<dbReference type="InterPro" id="IPR000568">
    <property type="entry name" value="ATP_synth_F0_asu"/>
</dbReference>
<keyword evidence="4" id="KW-1003">Cell membrane</keyword>
<sequence length="276" mass="31108">INNRLYCCRFYILVVFISTVKKKMFKNFITKLSLLFFLSVVPLQTFSAETADHGCLGKTYETEYSANKYITHHLSHCTADTFLGPIHVDSVFYSVFMAIVFLLTFFLFARKATAGVPGRGQSFIEIIIEFVDQQVKDTYHGSSKLIAPLALTIFMWVFLMNFMDLLPVDMLPKAGEMMNIKYMRVVPSADLNITFGLSITVFLLILFYSIKIKGIGGFAKELAFQPFGKAMLPFNLLLKVIEEIAKPISLGLRLFGNLYAGELIFMIIAIFTAGEG</sequence>
<dbReference type="PRINTS" id="PR00123">
    <property type="entry name" value="ATPASEA"/>
</dbReference>
<keyword evidence="11" id="KW-0066">ATP synthesis</keyword>
<keyword evidence="8 12" id="KW-1133">Transmembrane helix</keyword>
<evidence type="ECO:0000256" key="1">
    <source>
        <dbReference type="ARBA" id="ARBA00004141"/>
    </source>
</evidence>
<gene>
    <name evidence="13" type="ORF">METZ01_LOCUS413702</name>
</gene>
<feature type="transmembrane region" description="Helical" evidence="12">
    <location>
        <begin position="91"/>
        <end position="109"/>
    </location>
</feature>
<dbReference type="HAMAP" id="MF_01393">
    <property type="entry name" value="ATP_synth_a_bact"/>
    <property type="match status" value="1"/>
</dbReference>